<dbReference type="EC" id="3.2.1.14" evidence="2"/>
<gene>
    <name evidence="2" type="primary">endo I_1</name>
    <name evidence="2" type="ORF">GALL_280930</name>
</gene>
<keyword evidence="2" id="KW-0378">Hydrolase</keyword>
<dbReference type="Pfam" id="PF17957">
    <property type="entry name" value="Big_7"/>
    <property type="match status" value="7"/>
</dbReference>
<evidence type="ECO:0000313" key="2">
    <source>
        <dbReference type="EMBL" id="OIQ90003.1"/>
    </source>
</evidence>
<dbReference type="PROSITE" id="PS50194">
    <property type="entry name" value="FILAMIN_REPEAT"/>
    <property type="match status" value="1"/>
</dbReference>
<dbReference type="GO" id="GO:0008843">
    <property type="term" value="F:endochitinase activity"/>
    <property type="evidence" value="ECO:0007669"/>
    <property type="project" value="UniProtKB-EC"/>
</dbReference>
<reference evidence="2" key="1">
    <citation type="submission" date="2016-10" db="EMBL/GenBank/DDBJ databases">
        <title>Sequence of Gallionella enrichment culture.</title>
        <authorList>
            <person name="Poehlein A."/>
            <person name="Muehling M."/>
            <person name="Daniel R."/>
        </authorList>
    </citation>
    <scope>NUCLEOTIDE SEQUENCE</scope>
</reference>
<keyword evidence="2" id="KW-0326">Glycosidase</keyword>
<name>A0A1J5RKD1_9ZZZZ</name>
<feature type="domain" description="PKD/Chitinase" evidence="1">
    <location>
        <begin position="900"/>
        <end position="989"/>
    </location>
</feature>
<dbReference type="InterPro" id="IPR017868">
    <property type="entry name" value="Filamin/ABP280_repeat-like"/>
</dbReference>
<protein>
    <submittedName>
        <fullName evidence="2">Chitodextrinase</fullName>
        <ecNumber evidence="2">3.2.1.14</ecNumber>
    </submittedName>
</protein>
<accession>A0A1J5RKD1</accession>
<comment type="caution">
    <text evidence="2">The sequence shown here is derived from an EMBL/GenBank/DDBJ whole genome shotgun (WGS) entry which is preliminary data.</text>
</comment>
<proteinExistence type="predicted"/>
<evidence type="ECO:0000259" key="1">
    <source>
        <dbReference type="SMART" id="SM00089"/>
    </source>
</evidence>
<feature type="domain" description="PKD/Chitinase" evidence="1">
    <location>
        <begin position="1090"/>
        <end position="1177"/>
    </location>
</feature>
<feature type="domain" description="PKD/Chitinase" evidence="1">
    <location>
        <begin position="995"/>
        <end position="1082"/>
    </location>
</feature>
<dbReference type="SMART" id="SM00089">
    <property type="entry name" value="PKD"/>
    <property type="match status" value="5"/>
</dbReference>
<organism evidence="2">
    <name type="scientific">mine drainage metagenome</name>
    <dbReference type="NCBI Taxonomy" id="410659"/>
    <lineage>
        <taxon>unclassified sequences</taxon>
        <taxon>metagenomes</taxon>
        <taxon>ecological metagenomes</taxon>
    </lineage>
</organism>
<dbReference type="InterPro" id="IPR013783">
    <property type="entry name" value="Ig-like_fold"/>
</dbReference>
<dbReference type="EMBL" id="MLJW01000308">
    <property type="protein sequence ID" value="OIQ90003.1"/>
    <property type="molecule type" value="Genomic_DNA"/>
</dbReference>
<dbReference type="InterPro" id="IPR022409">
    <property type="entry name" value="PKD/Chitinase_dom"/>
</dbReference>
<sequence>MKHRLLFLSCGLMLLALATALRAQQQPVLSVGINQVAVTSTDSNGNPTIEQSVSTVTVSSGGSGYTSTPTVTITGGGGSGATAQAQVSSGQVSQIKITNPGSGYTSIPTVAINGGGGSGATATASLGFSVSTLKIVNGGSGYTTAPSVVISGGGGLGAAGYCTLSGAVSALTVVSGGSGYTSAPTVTISGGGGSGATATAQFDASTGQVTGITLSAGGSGYTSTPTVTLSGGGGSGATATATINTWVASITLTNGGGGYSTEPTVSLTGGGGSGATAVAVIGFSVTSVIVVNSGSGYVTAPTVTISAPSSPNGTQAKAVATVDSTSGDVKSIVITDSGSGYTSVPSITIAAPPPAPSGTTAAPTPVTATAGVSVGSLFVTPAQNESYGPVGSFITITAKAIGTFPVGGFTYKFFVNGVSIGTPPNVDVTQPNSVSWTPPQPGVYYLTVTATDGANSATSLAVRYHATGTQILSPVDNTLVPTGSSVVIQAAATGLPSSPNAFIKHIDFYADGVLLGSDTTYPYSIIYTPAATPATHQIEARAYDNNENQVSPNGTAVMTLRMVNAVGTPPTCKINSPSNNALIPIPDYTAAATANIPVSVVAASPNGTIAKVELYVDGVLLGTSTTYPYNFQWQPTVVGKYGLVALAYDDKNNVVASSTSTSTTQTPSPTTVTVAALPTVNVVSPTSNATIAGGTPVQIRASASDSNLDSGGSPVGLTVQFYADGTYLGQALTPDSSGYYSISAIINPGTSSGGSGGSSGSSGSGAATATITALATDSIGLSKTSDPVTVNVTTGGGSSGAVIGKPPVVQITSPTAGSSVGVNSATTLTAAASDPDGTVVSVQFSANGQNIGTAVTAYPYSIQWTPTTPGLYTLEAVATDNDGNQTASSAVGVTVSTGSAPSVSLTSPSAGASAPAGTAVVMNATAGSANGAIKSVQFMVNGVPVSTSTLAPYSFTWMPTYPGSYSLSVQATDVLGNIATSVPVLIQITPNAPPSVKLTLPLPGATVSAGAPLTLQAVATDADDGVASVQFQANGLDVGSLAAPPYSMTWAPAAAGTYQLTALATDNYGNTTRSSAVQVVVSANQSPVVTITQPGADSGVRVGSTVQLAATANDPDGTIASLDFQVNGVTVGSTTTAPYLYAWKPASTGTYYIAAVATDNSGAQTVSAAVPIVVADQGVNSLDTVYSGTYSLLGGDSGQFALLNAKGSGGAFIAYSTTGAAKVYTYTGLAVSSAGALTVSNASGKTVLSAQLSLTGVQGTLSPDGSSRMFIGPVDIGADQFPAGLYNGTISGNSASSVVGILSPSGSLTLAVSDGTKTDAGAAPVSSDGSFSFTTAQGTQVTGKLNPTTGFLTVTLGGTLSGTVVAARSSGVAIADGTLHGLSTRAFVGPGDGVLVAGFIVNGNTPKSLVMRAVGPSLANFNVSGVLPSPRLQVYDQSSSLMMSDDRWGGGTSLVKAQSTAGLPALATNSRDSVLLGSINPGLYTAQVSGVDGSSGVALVEIYDLDRDLPFTGNRLLAISSRGWVGSGDSIMVAGFSITGTLPKKVLIRAVGPTLANYHVSGVLSDPRIVLNCVSAATPYVVRENDNWETGNDPVMLAHAAAEVGDSPLPAGSKDAAMLVVLPPGSYTVETYGVGGATGVALVEVYEVP</sequence>
<feature type="domain" description="PKD/Chitinase" evidence="1">
    <location>
        <begin position="376"/>
        <end position="467"/>
    </location>
</feature>
<dbReference type="Gene3D" id="2.60.40.10">
    <property type="entry name" value="Immunoglobulins"/>
    <property type="match status" value="8"/>
</dbReference>
<feature type="domain" description="PKD/Chitinase" evidence="1">
    <location>
        <begin position="811"/>
        <end position="894"/>
    </location>
</feature>